<evidence type="ECO:0000313" key="1">
    <source>
        <dbReference type="EMBL" id="KAI3788401.1"/>
    </source>
</evidence>
<accession>A0ACB9GZ99</accession>
<keyword evidence="2" id="KW-1185">Reference proteome</keyword>
<dbReference type="Proteomes" id="UP001055811">
    <property type="component" value="Linkage Group LG01"/>
</dbReference>
<comment type="caution">
    <text evidence="1">The sequence shown here is derived from an EMBL/GenBank/DDBJ whole genome shotgun (WGS) entry which is preliminary data.</text>
</comment>
<evidence type="ECO:0000313" key="2">
    <source>
        <dbReference type="Proteomes" id="UP001055811"/>
    </source>
</evidence>
<organism evidence="1 2">
    <name type="scientific">Cichorium intybus</name>
    <name type="common">Chicory</name>
    <dbReference type="NCBI Taxonomy" id="13427"/>
    <lineage>
        <taxon>Eukaryota</taxon>
        <taxon>Viridiplantae</taxon>
        <taxon>Streptophyta</taxon>
        <taxon>Embryophyta</taxon>
        <taxon>Tracheophyta</taxon>
        <taxon>Spermatophyta</taxon>
        <taxon>Magnoliopsida</taxon>
        <taxon>eudicotyledons</taxon>
        <taxon>Gunneridae</taxon>
        <taxon>Pentapetalae</taxon>
        <taxon>asterids</taxon>
        <taxon>campanulids</taxon>
        <taxon>Asterales</taxon>
        <taxon>Asteraceae</taxon>
        <taxon>Cichorioideae</taxon>
        <taxon>Cichorieae</taxon>
        <taxon>Cichoriinae</taxon>
        <taxon>Cichorium</taxon>
    </lineage>
</organism>
<name>A0ACB9GZ99_CICIN</name>
<protein>
    <submittedName>
        <fullName evidence="1">Uncharacterized protein</fullName>
    </submittedName>
</protein>
<gene>
    <name evidence="1" type="ORF">L2E82_01165</name>
</gene>
<reference evidence="2" key="1">
    <citation type="journal article" date="2022" name="Mol. Ecol. Resour.">
        <title>The genomes of chicory, endive, great burdock and yacon provide insights into Asteraceae palaeo-polyploidization history and plant inulin production.</title>
        <authorList>
            <person name="Fan W."/>
            <person name="Wang S."/>
            <person name="Wang H."/>
            <person name="Wang A."/>
            <person name="Jiang F."/>
            <person name="Liu H."/>
            <person name="Zhao H."/>
            <person name="Xu D."/>
            <person name="Zhang Y."/>
        </authorList>
    </citation>
    <scope>NUCLEOTIDE SEQUENCE [LARGE SCALE GENOMIC DNA]</scope>
    <source>
        <strain evidence="2">cv. Punajuju</strain>
    </source>
</reference>
<reference evidence="1 2" key="2">
    <citation type="journal article" date="2022" name="Mol. Ecol. Resour.">
        <title>The genomes of chicory, endive, great burdock and yacon provide insights into Asteraceae paleo-polyploidization history and plant inulin production.</title>
        <authorList>
            <person name="Fan W."/>
            <person name="Wang S."/>
            <person name="Wang H."/>
            <person name="Wang A."/>
            <person name="Jiang F."/>
            <person name="Liu H."/>
            <person name="Zhao H."/>
            <person name="Xu D."/>
            <person name="Zhang Y."/>
        </authorList>
    </citation>
    <scope>NUCLEOTIDE SEQUENCE [LARGE SCALE GENOMIC DNA]</scope>
    <source>
        <strain evidence="2">cv. Punajuju</strain>
        <tissue evidence="1">Leaves</tissue>
    </source>
</reference>
<sequence>MAGMCFFHLDNERLDDGTGLFLRWLSDSTSVDKSDGEDIAHSQNEVHIHFSPKAGGRCWRWVPLAEGQDGRRAVLKVVVTSVFGVGRSTGDSDRGLTAKRGLSGFLFLVCISLVSISRDAIMWALRRTSSVALRSQTFSAITIRASYPEHKTPFSTYVDKTKFIKPSPNTYGSQMLIRYSSSTHSNTTSKHAYSSMAGTKNSGEEEDDDLEDGFSELEEQAVEDEGDDESISETELSDNEMEVLSPESTKTRQQKRAYSEIFKALMDSPLQPVEKTLDKWVENGESVNRADVSLAMLEFRRRRMYGKALQLSEWLESRKHLEIEEKDYASRIDLISKVHGLQSAENHISKIPKSCQGELVYRTLLANCVRSGNTTKAEQIFNKMKDLKFPITPFACNQLLLLYKRTNKKKIPDILKLMEDENVKPSLFTYRILIDIKGQSNDIDGIDQILEVMKAENIEMDPTIRAILARHYINFGLKEKAKVILKEMEGSDLKDTRWVCAYLLPLYASLGSLEEVNRVWSISKSNPGLNECIHAINAYGTLNKVDQAEAVFDLMLKRFKRISSRHYAVMLKVYANNKMLSKGKDLVKRMAEIGCRIGPLTWDALVKLYVEAGEIEKADSILRRASEQNPVKPFFNSYMVVMDEYAKRGDVHNAEKMFYRMRQDGYVSRVRLYHTLLKSYINAKMPAYGFRERMKADNIFPTKSLAVQLEQVDAFKRTSVSDLLD</sequence>
<proteinExistence type="predicted"/>
<dbReference type="EMBL" id="CM042009">
    <property type="protein sequence ID" value="KAI3788401.1"/>
    <property type="molecule type" value="Genomic_DNA"/>
</dbReference>